<dbReference type="Pfam" id="PF01625">
    <property type="entry name" value="PMSR"/>
    <property type="match status" value="1"/>
</dbReference>
<dbReference type="EMBL" id="QXQA01000001">
    <property type="protein sequence ID" value="RIX60153.1"/>
    <property type="molecule type" value="Genomic_DNA"/>
</dbReference>
<dbReference type="Proteomes" id="UP000266482">
    <property type="component" value="Unassembled WGS sequence"/>
</dbReference>
<name>A0A3A1VNP9_9BACL</name>
<dbReference type="OrthoDB" id="4174719at2"/>
<dbReference type="PANTHER" id="PTHR43774:SF1">
    <property type="entry name" value="PEPTIDE METHIONINE SULFOXIDE REDUCTASE MSRA 2"/>
    <property type="match status" value="1"/>
</dbReference>
<comment type="similarity">
    <text evidence="1 5">Belongs to the MsrA Met sulfoxide reductase family.</text>
</comment>
<evidence type="ECO:0000256" key="4">
    <source>
        <dbReference type="ARBA" id="ARBA00048782"/>
    </source>
</evidence>
<accession>A0A3A1VNP9</accession>
<dbReference type="RefSeq" id="WP_119597528.1">
    <property type="nucleotide sequence ID" value="NZ_QXQA01000001.1"/>
</dbReference>
<evidence type="ECO:0000259" key="6">
    <source>
        <dbReference type="Pfam" id="PF01625"/>
    </source>
</evidence>
<dbReference type="InterPro" id="IPR036509">
    <property type="entry name" value="Met_Sox_Rdtase_MsrA_sf"/>
</dbReference>
<dbReference type="PROSITE" id="PS51257">
    <property type="entry name" value="PROKAR_LIPOPROTEIN"/>
    <property type="match status" value="1"/>
</dbReference>
<reference evidence="7 8" key="1">
    <citation type="submission" date="2018-09" db="EMBL/GenBank/DDBJ databases">
        <title>Paenibacillus aracenensis nov. sp. isolated from a cave in southern Spain.</title>
        <authorList>
            <person name="Jurado V."/>
            <person name="Gutierrez-Patricio S."/>
            <person name="Gonzalez-Pimentel J.L."/>
            <person name="Miller A.Z."/>
            <person name="Laiz L."/>
            <person name="Saiz-Jimenez C."/>
        </authorList>
    </citation>
    <scope>NUCLEOTIDE SEQUENCE [LARGE SCALE GENOMIC DNA]</scope>
    <source>
        <strain evidence="7 8">DSM 22867</strain>
    </source>
</reference>
<protein>
    <recommendedName>
        <fullName evidence="5">Peptide methionine sulfoxide reductase MsrA</fullName>
        <shortName evidence="5">Protein-methionine-S-oxide reductase</shortName>
        <ecNumber evidence="5">1.8.4.11</ecNumber>
    </recommendedName>
    <alternativeName>
        <fullName evidence="5">Peptide-methionine (S)-S-oxide reductase</fullName>
        <shortName evidence="5">Peptide Met(O) reductase</shortName>
    </alternativeName>
</protein>
<gene>
    <name evidence="5 7" type="primary">msrA</name>
    <name evidence="7" type="ORF">D3P08_00790</name>
</gene>
<comment type="caution">
    <text evidence="7">The sequence shown here is derived from an EMBL/GenBank/DDBJ whole genome shotgun (WGS) entry which is preliminary data.</text>
</comment>
<dbReference type="NCBIfam" id="TIGR00401">
    <property type="entry name" value="msrA"/>
    <property type="match status" value="1"/>
</dbReference>
<dbReference type="GO" id="GO:0033744">
    <property type="term" value="F:L-methionine:thioredoxin-disulfide S-oxidoreductase activity"/>
    <property type="evidence" value="ECO:0007669"/>
    <property type="project" value="RHEA"/>
</dbReference>
<comment type="function">
    <text evidence="5">Has an important function as a repair enzyme for proteins that have been inactivated by oxidation. Catalyzes the reversible oxidation-reduction of methionine sulfoxide in proteins to methionine.</text>
</comment>
<organism evidence="7 8">
    <name type="scientific">Paenibacillus nanensis</name>
    <dbReference type="NCBI Taxonomy" id="393251"/>
    <lineage>
        <taxon>Bacteria</taxon>
        <taxon>Bacillati</taxon>
        <taxon>Bacillota</taxon>
        <taxon>Bacilli</taxon>
        <taxon>Bacillales</taxon>
        <taxon>Paenibacillaceae</taxon>
        <taxon>Paenibacillus</taxon>
    </lineage>
</organism>
<dbReference type="Gene3D" id="3.30.1060.10">
    <property type="entry name" value="Peptide methionine sulphoxide reductase MsrA"/>
    <property type="match status" value="1"/>
</dbReference>
<dbReference type="AlphaFoldDB" id="A0A3A1VNP9"/>
<comment type="catalytic activity">
    <reaction evidence="3 5">
        <text>L-methionyl-[protein] + [thioredoxin]-disulfide + H2O = L-methionyl-(S)-S-oxide-[protein] + [thioredoxin]-dithiol</text>
        <dbReference type="Rhea" id="RHEA:14217"/>
        <dbReference type="Rhea" id="RHEA-COMP:10698"/>
        <dbReference type="Rhea" id="RHEA-COMP:10700"/>
        <dbReference type="Rhea" id="RHEA-COMP:12313"/>
        <dbReference type="Rhea" id="RHEA-COMP:12315"/>
        <dbReference type="ChEBI" id="CHEBI:15377"/>
        <dbReference type="ChEBI" id="CHEBI:16044"/>
        <dbReference type="ChEBI" id="CHEBI:29950"/>
        <dbReference type="ChEBI" id="CHEBI:44120"/>
        <dbReference type="ChEBI" id="CHEBI:50058"/>
        <dbReference type="EC" id="1.8.4.11"/>
    </reaction>
</comment>
<proteinExistence type="inferred from homology"/>
<keyword evidence="8" id="KW-1185">Reference proteome</keyword>
<sequence>MSQTNRTLFRPEIESIQQATFGMGCFWSPEALFGQLPGVVRTRVGYAGGSSPNPSYREMGDHTETVQVEFDPSKLSFRQIVTVFWDNHKPSNINGYKGRQYQSLLFYEDASQKEVIHQVLQELKVGGRGEPDTEIHPYASFYLAEERHQKYYLKRYPHAMETLLPLFDTHAEFNDSTIAARMNGLAKGYTGLERVKKEIETWEMEVGERSGIIQLISRIRW</sequence>
<dbReference type="HAMAP" id="MF_01401">
    <property type="entry name" value="MsrA"/>
    <property type="match status" value="1"/>
</dbReference>
<dbReference type="InterPro" id="IPR002569">
    <property type="entry name" value="Met_Sox_Rdtase_MsrA_dom"/>
</dbReference>
<dbReference type="GO" id="GO:0008113">
    <property type="term" value="F:peptide-methionine (S)-S-oxide reductase activity"/>
    <property type="evidence" value="ECO:0007669"/>
    <property type="project" value="UniProtKB-UniRule"/>
</dbReference>
<keyword evidence="2 5" id="KW-0560">Oxidoreductase</keyword>
<evidence type="ECO:0000256" key="2">
    <source>
        <dbReference type="ARBA" id="ARBA00023002"/>
    </source>
</evidence>
<evidence type="ECO:0000256" key="5">
    <source>
        <dbReference type="HAMAP-Rule" id="MF_01401"/>
    </source>
</evidence>
<dbReference type="EC" id="1.8.4.11" evidence="5"/>
<dbReference type="PANTHER" id="PTHR43774">
    <property type="entry name" value="PEPTIDE METHIONINE SULFOXIDE REDUCTASE"/>
    <property type="match status" value="1"/>
</dbReference>
<feature type="domain" description="Peptide methionine sulphoxide reductase MsrA" evidence="6">
    <location>
        <begin position="18"/>
        <end position="155"/>
    </location>
</feature>
<feature type="active site" evidence="5">
    <location>
        <position position="25"/>
    </location>
</feature>
<evidence type="ECO:0000256" key="1">
    <source>
        <dbReference type="ARBA" id="ARBA00005591"/>
    </source>
</evidence>
<comment type="catalytic activity">
    <reaction evidence="4 5">
        <text>[thioredoxin]-disulfide + L-methionine + H2O = L-methionine (S)-S-oxide + [thioredoxin]-dithiol</text>
        <dbReference type="Rhea" id="RHEA:19993"/>
        <dbReference type="Rhea" id="RHEA-COMP:10698"/>
        <dbReference type="Rhea" id="RHEA-COMP:10700"/>
        <dbReference type="ChEBI" id="CHEBI:15377"/>
        <dbReference type="ChEBI" id="CHEBI:29950"/>
        <dbReference type="ChEBI" id="CHEBI:50058"/>
        <dbReference type="ChEBI" id="CHEBI:57844"/>
        <dbReference type="ChEBI" id="CHEBI:58772"/>
        <dbReference type="EC" id="1.8.4.11"/>
    </reaction>
</comment>
<evidence type="ECO:0000256" key="3">
    <source>
        <dbReference type="ARBA" id="ARBA00047806"/>
    </source>
</evidence>
<dbReference type="SUPFAM" id="SSF55068">
    <property type="entry name" value="Peptide methionine sulfoxide reductase"/>
    <property type="match status" value="1"/>
</dbReference>
<evidence type="ECO:0000313" key="7">
    <source>
        <dbReference type="EMBL" id="RIX60153.1"/>
    </source>
</evidence>
<evidence type="ECO:0000313" key="8">
    <source>
        <dbReference type="Proteomes" id="UP000266482"/>
    </source>
</evidence>